<evidence type="ECO:0000256" key="1">
    <source>
        <dbReference type="ARBA" id="ARBA00013263"/>
    </source>
</evidence>
<dbReference type="Proteomes" id="UP001597053">
    <property type="component" value="Unassembled WGS sequence"/>
</dbReference>
<dbReference type="InterPro" id="IPR050856">
    <property type="entry name" value="Biotin_carboxylase_complex"/>
</dbReference>
<feature type="non-terminal residue" evidence="7">
    <location>
        <position position="124"/>
    </location>
</feature>
<keyword evidence="4" id="KW-0067">ATP-binding</keyword>
<evidence type="ECO:0000256" key="4">
    <source>
        <dbReference type="ARBA" id="ARBA00022840"/>
    </source>
</evidence>
<protein>
    <recommendedName>
        <fullName evidence="1">biotin carboxylase</fullName>
        <ecNumber evidence="1">6.3.4.14</ecNumber>
    </recommendedName>
</protein>
<dbReference type="InterPro" id="IPR005481">
    <property type="entry name" value="BC-like_N"/>
</dbReference>
<evidence type="ECO:0000256" key="2">
    <source>
        <dbReference type="ARBA" id="ARBA00022598"/>
    </source>
</evidence>
<dbReference type="Gene3D" id="3.40.50.20">
    <property type="match status" value="1"/>
</dbReference>
<dbReference type="InterPro" id="IPR016185">
    <property type="entry name" value="PreATP-grasp_dom_sf"/>
</dbReference>
<dbReference type="PANTHER" id="PTHR18866">
    <property type="entry name" value="CARBOXYLASE:PYRUVATE/ACETYL-COA/PROPIONYL-COA CARBOXYLASE"/>
    <property type="match status" value="1"/>
</dbReference>
<comment type="caution">
    <text evidence="7">The sequence shown here is derived from an EMBL/GenBank/DDBJ whole genome shotgun (WGS) entry which is preliminary data.</text>
</comment>
<dbReference type="Pfam" id="PF00289">
    <property type="entry name" value="Biotin_carb_N"/>
    <property type="match status" value="1"/>
</dbReference>
<feature type="domain" description="Biotin carboxylation" evidence="6">
    <location>
        <begin position="1"/>
        <end position="124"/>
    </location>
</feature>
<evidence type="ECO:0000256" key="5">
    <source>
        <dbReference type="ARBA" id="ARBA00023267"/>
    </source>
</evidence>
<reference evidence="8" key="1">
    <citation type="journal article" date="2019" name="Int. J. Syst. Evol. Microbiol.">
        <title>The Global Catalogue of Microorganisms (GCM) 10K type strain sequencing project: providing services to taxonomists for standard genome sequencing and annotation.</title>
        <authorList>
            <consortium name="The Broad Institute Genomics Platform"/>
            <consortium name="The Broad Institute Genome Sequencing Center for Infectious Disease"/>
            <person name="Wu L."/>
            <person name="Ma J."/>
        </authorList>
    </citation>
    <scope>NUCLEOTIDE SEQUENCE [LARGE SCALE GENOMIC DNA]</scope>
    <source>
        <strain evidence="8">JCM 32148</strain>
    </source>
</reference>
<dbReference type="PANTHER" id="PTHR18866:SF33">
    <property type="entry name" value="METHYLCROTONOYL-COA CARBOXYLASE SUBUNIT ALPHA, MITOCHONDRIAL-RELATED"/>
    <property type="match status" value="1"/>
</dbReference>
<evidence type="ECO:0000313" key="8">
    <source>
        <dbReference type="Proteomes" id="UP001597053"/>
    </source>
</evidence>
<proteinExistence type="predicted"/>
<evidence type="ECO:0000259" key="6">
    <source>
        <dbReference type="PROSITE" id="PS50979"/>
    </source>
</evidence>
<gene>
    <name evidence="7" type="ORF">ACFQZ8_02800</name>
</gene>
<keyword evidence="8" id="KW-1185">Reference proteome</keyword>
<keyword evidence="2" id="KW-0436">Ligase</keyword>
<organism evidence="7 8">
    <name type="scientific">Micromonospora azadirachtae</name>
    <dbReference type="NCBI Taxonomy" id="1970735"/>
    <lineage>
        <taxon>Bacteria</taxon>
        <taxon>Bacillati</taxon>
        <taxon>Actinomycetota</taxon>
        <taxon>Actinomycetes</taxon>
        <taxon>Micromonosporales</taxon>
        <taxon>Micromonosporaceae</taxon>
        <taxon>Micromonospora</taxon>
    </lineage>
</organism>
<accession>A0ABW2ZW34</accession>
<dbReference type="EC" id="6.3.4.14" evidence="1"/>
<evidence type="ECO:0000256" key="3">
    <source>
        <dbReference type="ARBA" id="ARBA00022741"/>
    </source>
</evidence>
<evidence type="ECO:0000313" key="7">
    <source>
        <dbReference type="EMBL" id="MFD0782858.1"/>
    </source>
</evidence>
<sequence length="124" mass="13319">MRKVLIANRGEIAVRVIRACRDAGLESVAVYADSDRDALHVTLADEAYALDGETAADSYLRIDKLIDIAARSGADAVHPGYGFLSENADFAQAVIDAGLTWVGPTPQAVRDLVDKVTARHIAQR</sequence>
<keyword evidence="5" id="KW-0092">Biotin</keyword>
<dbReference type="SUPFAM" id="SSF52440">
    <property type="entry name" value="PreATP-grasp domain"/>
    <property type="match status" value="1"/>
</dbReference>
<keyword evidence="3" id="KW-0547">Nucleotide-binding</keyword>
<dbReference type="InterPro" id="IPR011764">
    <property type="entry name" value="Biotin_carboxylation_dom"/>
</dbReference>
<name>A0ABW2ZW34_9ACTN</name>
<dbReference type="EMBL" id="JBHTHM010000054">
    <property type="protein sequence ID" value="MFD0782858.1"/>
    <property type="molecule type" value="Genomic_DNA"/>
</dbReference>
<dbReference type="PROSITE" id="PS50979">
    <property type="entry name" value="BC"/>
    <property type="match status" value="1"/>
</dbReference>